<protein>
    <submittedName>
        <fullName evidence="2">Uncharacterized protein</fullName>
    </submittedName>
</protein>
<name>A0A1F5RYS4_9BACT</name>
<dbReference type="PANTHER" id="PTHR33823">
    <property type="entry name" value="RNA POLYMERASE-BINDING TRANSCRIPTION FACTOR DKSA-RELATED"/>
    <property type="match status" value="1"/>
</dbReference>
<reference evidence="2 3" key="1">
    <citation type="journal article" date="2016" name="Nat. Commun.">
        <title>Thousands of microbial genomes shed light on interconnected biogeochemical processes in an aquifer system.</title>
        <authorList>
            <person name="Anantharaman K."/>
            <person name="Brown C.T."/>
            <person name="Hug L.A."/>
            <person name="Sharon I."/>
            <person name="Castelle C.J."/>
            <person name="Probst A.J."/>
            <person name="Thomas B.C."/>
            <person name="Singh A."/>
            <person name="Wilkins M.J."/>
            <person name="Karaoz U."/>
            <person name="Brodie E.L."/>
            <person name="Williams K.H."/>
            <person name="Hubbard S.S."/>
            <person name="Banfield J.F."/>
        </authorList>
    </citation>
    <scope>NUCLEOTIDE SEQUENCE [LARGE SCALE GENOMIC DNA]</scope>
</reference>
<dbReference type="Gene3D" id="1.20.120.910">
    <property type="entry name" value="DksA, coiled-coil domain"/>
    <property type="match status" value="1"/>
</dbReference>
<organism evidence="2 3">
    <name type="scientific">Candidatus Falkowbacteria bacterium RIFCSPLOWO2_12_FULL_45_10</name>
    <dbReference type="NCBI Taxonomy" id="1797990"/>
    <lineage>
        <taxon>Bacteria</taxon>
        <taxon>Candidatus Falkowiibacteriota</taxon>
    </lineage>
</organism>
<dbReference type="EMBL" id="MFFX01000015">
    <property type="protein sequence ID" value="OGF19545.1"/>
    <property type="molecule type" value="Genomic_DNA"/>
</dbReference>
<dbReference type="InterPro" id="IPR037187">
    <property type="entry name" value="DnaK_N"/>
</dbReference>
<feature type="zinc finger region" description="dksA C4-type" evidence="1">
    <location>
        <begin position="82"/>
        <end position="106"/>
    </location>
</feature>
<sequence>MLDQAFIQKIKDRLLEEKKSVAIKLAELNKPEVAMDNPDEEDLAVDAAEDIIEESSRAAYRQLLDRIEAALNRINQGTYGICITTGKAIPREHLEREPWAEECPAVMRNE</sequence>
<comment type="caution">
    <text evidence="2">The sequence shown here is derived from an EMBL/GenBank/DDBJ whole genome shotgun (WGS) entry which is preliminary data.</text>
</comment>
<evidence type="ECO:0000313" key="3">
    <source>
        <dbReference type="Proteomes" id="UP000178682"/>
    </source>
</evidence>
<dbReference type="Proteomes" id="UP000178682">
    <property type="component" value="Unassembled WGS sequence"/>
</dbReference>
<dbReference type="PROSITE" id="PS51128">
    <property type="entry name" value="ZF_DKSA_2"/>
    <property type="match status" value="1"/>
</dbReference>
<dbReference type="AlphaFoldDB" id="A0A1F5RYS4"/>
<proteinExistence type="predicted"/>
<gene>
    <name evidence="2" type="ORF">A3G56_01020</name>
</gene>
<accession>A0A1F5RYS4</accession>
<evidence type="ECO:0000313" key="2">
    <source>
        <dbReference type="EMBL" id="OGF19545.1"/>
    </source>
</evidence>
<dbReference type="SUPFAM" id="SSF109635">
    <property type="entry name" value="DnaK suppressor protein DksA, alpha-hairpin domain"/>
    <property type="match status" value="1"/>
</dbReference>
<evidence type="ECO:0000256" key="1">
    <source>
        <dbReference type="PROSITE-ProRule" id="PRU00510"/>
    </source>
</evidence>
<dbReference type="PANTHER" id="PTHR33823:SF4">
    <property type="entry name" value="GENERAL STRESS PROTEIN 16O"/>
    <property type="match status" value="1"/>
</dbReference>